<comment type="similarity">
    <text evidence="1">Belongs to the outer membrane factor (OMF) (TC 1.B.17) family.</text>
</comment>
<dbReference type="InterPro" id="IPR003423">
    <property type="entry name" value="OMP_efflux"/>
</dbReference>
<evidence type="ECO:0000256" key="1">
    <source>
        <dbReference type="ARBA" id="ARBA00007613"/>
    </source>
</evidence>
<evidence type="ECO:0000313" key="3">
    <source>
        <dbReference type="Proteomes" id="UP001204621"/>
    </source>
</evidence>
<dbReference type="RefSeq" id="WP_258812502.1">
    <property type="nucleotide sequence ID" value="NZ_JANUGU010000004.1"/>
</dbReference>
<name>A0ABT2CZB4_9BURK</name>
<dbReference type="Proteomes" id="UP001204621">
    <property type="component" value="Unassembled WGS sequence"/>
</dbReference>
<sequence length="459" mass="49020">MRCSWIFAFCLLTGCAAYQPKPLDPARLAQRFDQRSLADPALRVYIERESGRPLPVQWDAHMLALAAGFYNPALAIAQAQQQAAQGSLETAGARPNPTLAFPFEYELNHHDGGHPYTTGPALSWPIETAGKRPARIALAQAQADAVRMNTLGTAWKIRSQVRAAFRAVFVATLSGELLAARVDWARRSVELLQHRLQAGAVGAPDLRRQQLVLAQAESERSSNRIALASARAQLATAIGVPVAALDAVKLDFGELAHPVLAPAPADARRAAIEHRADLRAALADYEAGQAALRLEIAKQYPDVQIGAGYTYDVGANKISFGLGGVTLPLFDRNQGGIAQAEAKRSELAARVEALQEAVLNELDNSSVRYRESRAAAERAALQLATAGRQRDAAQASFATGGADRLELSQAQLDYESHAIAYLNAVAAMQDAAAQLEDAIQQPLPPDAVALNLTPSGSAP</sequence>
<protein>
    <submittedName>
        <fullName evidence="2">TolC family protein</fullName>
    </submittedName>
</protein>
<accession>A0ABT2CZB4</accession>
<dbReference type="SUPFAM" id="SSF56954">
    <property type="entry name" value="Outer membrane efflux proteins (OEP)"/>
    <property type="match status" value="1"/>
</dbReference>
<keyword evidence="3" id="KW-1185">Reference proteome</keyword>
<reference evidence="2 3" key="1">
    <citation type="submission" date="2022-08" db="EMBL/GenBank/DDBJ databases">
        <title>Reclassification of Massilia species as members of the genera Telluria, Duganella, Pseudoduganella, Mokoshia gen. nov. and Zemynaea gen. nov. using orthogonal and non-orthogonal genome-based approaches.</title>
        <authorList>
            <person name="Bowman J.P."/>
        </authorList>
    </citation>
    <scope>NUCLEOTIDE SEQUENCE [LARGE SCALE GENOMIC DNA]</scope>
    <source>
        <strain evidence="2 3">JCM 31606</strain>
    </source>
</reference>
<dbReference type="Pfam" id="PF02321">
    <property type="entry name" value="OEP"/>
    <property type="match status" value="2"/>
</dbReference>
<organism evidence="2 3">
    <name type="scientific">Massilia terrae</name>
    <dbReference type="NCBI Taxonomy" id="1811224"/>
    <lineage>
        <taxon>Bacteria</taxon>
        <taxon>Pseudomonadati</taxon>
        <taxon>Pseudomonadota</taxon>
        <taxon>Betaproteobacteria</taxon>
        <taxon>Burkholderiales</taxon>
        <taxon>Oxalobacteraceae</taxon>
        <taxon>Telluria group</taxon>
        <taxon>Massilia</taxon>
    </lineage>
</organism>
<dbReference type="Gene3D" id="1.20.1600.10">
    <property type="entry name" value="Outer membrane efflux proteins (OEP)"/>
    <property type="match status" value="1"/>
</dbReference>
<comment type="caution">
    <text evidence="2">The sequence shown here is derived from an EMBL/GenBank/DDBJ whole genome shotgun (WGS) entry which is preliminary data.</text>
</comment>
<dbReference type="PANTHER" id="PTHR30203:SF24">
    <property type="entry name" value="BLR4935 PROTEIN"/>
    <property type="match status" value="1"/>
</dbReference>
<dbReference type="InterPro" id="IPR010131">
    <property type="entry name" value="MdtP/NodT-like"/>
</dbReference>
<proteinExistence type="inferred from homology"/>
<dbReference type="EMBL" id="JANUGU010000004">
    <property type="protein sequence ID" value="MCS0659321.1"/>
    <property type="molecule type" value="Genomic_DNA"/>
</dbReference>
<evidence type="ECO:0000313" key="2">
    <source>
        <dbReference type="EMBL" id="MCS0659321.1"/>
    </source>
</evidence>
<dbReference type="PROSITE" id="PS51257">
    <property type="entry name" value="PROKAR_LIPOPROTEIN"/>
    <property type="match status" value="1"/>
</dbReference>
<dbReference type="PANTHER" id="PTHR30203">
    <property type="entry name" value="OUTER MEMBRANE CATION EFFLUX PROTEIN"/>
    <property type="match status" value="1"/>
</dbReference>
<gene>
    <name evidence="2" type="ORF">NX778_14720</name>
</gene>